<dbReference type="Pfam" id="PF00294">
    <property type="entry name" value="PfkB"/>
    <property type="match status" value="1"/>
</dbReference>
<comment type="caution">
    <text evidence="2">The sequence shown here is derived from an EMBL/GenBank/DDBJ whole genome shotgun (WGS) entry which is preliminary data.</text>
</comment>
<dbReference type="EMBL" id="CM035417">
    <property type="protein sequence ID" value="KAH7424128.1"/>
    <property type="molecule type" value="Genomic_DNA"/>
</dbReference>
<protein>
    <recommendedName>
        <fullName evidence="1">Carbohydrate kinase PfkB domain-containing protein</fullName>
    </recommendedName>
</protein>
<reference evidence="2" key="1">
    <citation type="submission" date="2021-08" db="EMBL/GenBank/DDBJ databases">
        <title>WGS assembly of Ceratopteris richardii.</title>
        <authorList>
            <person name="Marchant D.B."/>
            <person name="Chen G."/>
            <person name="Jenkins J."/>
            <person name="Shu S."/>
            <person name="Leebens-Mack J."/>
            <person name="Grimwood J."/>
            <person name="Schmutz J."/>
            <person name="Soltis P."/>
            <person name="Soltis D."/>
            <person name="Chen Z.-H."/>
        </authorList>
    </citation>
    <scope>NUCLEOTIDE SEQUENCE</scope>
    <source>
        <strain evidence="2">Whitten #5841</strain>
        <tissue evidence="2">Leaf</tissue>
    </source>
</reference>
<dbReference type="InterPro" id="IPR029056">
    <property type="entry name" value="Ribokinase-like"/>
</dbReference>
<dbReference type="PANTHER" id="PTHR47826">
    <property type="entry name" value="OS03G0164700 PROTEIN"/>
    <property type="match status" value="1"/>
</dbReference>
<gene>
    <name evidence="2" type="ORF">KP509_12G091300</name>
</gene>
<proteinExistence type="predicted"/>
<dbReference type="Proteomes" id="UP000825935">
    <property type="component" value="Chromosome 12"/>
</dbReference>
<dbReference type="AlphaFoldDB" id="A0A8T2TNU1"/>
<feature type="domain" description="Carbohydrate kinase PfkB" evidence="1">
    <location>
        <begin position="155"/>
        <end position="421"/>
    </location>
</feature>
<dbReference type="PANTHER" id="PTHR47826:SF1">
    <property type="entry name" value="OS03G0164700 PROTEIN"/>
    <property type="match status" value="1"/>
</dbReference>
<evidence type="ECO:0000313" key="2">
    <source>
        <dbReference type="EMBL" id="KAH7424128.1"/>
    </source>
</evidence>
<accession>A0A8T2TNU1</accession>
<dbReference type="InterPro" id="IPR011611">
    <property type="entry name" value="PfkB_dom"/>
</dbReference>
<organism evidence="2 3">
    <name type="scientific">Ceratopteris richardii</name>
    <name type="common">Triangle waterfern</name>
    <dbReference type="NCBI Taxonomy" id="49495"/>
    <lineage>
        <taxon>Eukaryota</taxon>
        <taxon>Viridiplantae</taxon>
        <taxon>Streptophyta</taxon>
        <taxon>Embryophyta</taxon>
        <taxon>Tracheophyta</taxon>
        <taxon>Polypodiopsida</taxon>
        <taxon>Polypodiidae</taxon>
        <taxon>Polypodiales</taxon>
        <taxon>Pteridineae</taxon>
        <taxon>Pteridaceae</taxon>
        <taxon>Parkerioideae</taxon>
        <taxon>Ceratopteris</taxon>
    </lineage>
</organism>
<dbReference type="SUPFAM" id="SSF53613">
    <property type="entry name" value="Ribokinase-like"/>
    <property type="match status" value="1"/>
</dbReference>
<dbReference type="OMA" id="VKDTVGC"/>
<keyword evidence="3" id="KW-1185">Reference proteome</keyword>
<sequence>MFGQMSVKGNWSLVSPPCHIPDRWINEKGELSCRKRKQALPALFFVRNSCASGYQTACTQSRKDNGDILRNWSSVRNLAHKVSDFSENVMKEFHVGPDKGHIERSCRDIDVITFGNLCVDIVLNVPTLPPKSYKEKLAYMNDLARSSPEKKFWEAGGNSNFAIAAARLGMRCAALGHIGDEKYGKFLHEVLEKEGVQVVGLDEKNIKDETLVCWVLIDSEHRHGFCSRFDFNKDPAFKWMNELPKSAKDVIQRSKVVFFNGFVFDEITPDMIISAVEFANKTGCVVFFDPGPRAKSLFNGSACQKHALQKLLMYSDVLLLTAEEAKALTALEDPILSAQSLLAESQRTKWVIVKMGDKGCLMATIHGVYQFPAFKVDVKDTVGCGDSFAAAIALGYTQKLPVTSMLALANAVGAATAMGCGAGRNVATVNDVANILLSSNVCSDPDLVEIQKLSPVHLKEIGREEAAISDLNMLVHSITRETASLLMDLAPNSGHT</sequence>
<name>A0A8T2TNU1_CERRI</name>
<evidence type="ECO:0000313" key="3">
    <source>
        <dbReference type="Proteomes" id="UP000825935"/>
    </source>
</evidence>
<dbReference type="Gene3D" id="3.40.1190.20">
    <property type="match status" value="1"/>
</dbReference>
<evidence type="ECO:0000259" key="1">
    <source>
        <dbReference type="Pfam" id="PF00294"/>
    </source>
</evidence>
<dbReference type="OrthoDB" id="415590at2759"/>